<proteinExistence type="predicted"/>
<evidence type="ECO:0000256" key="1">
    <source>
        <dbReference type="SAM" id="MobiDB-lite"/>
    </source>
</evidence>
<accession>A0ABQ9Z9A7</accession>
<dbReference type="InterPro" id="IPR021109">
    <property type="entry name" value="Peptidase_aspartic_dom_sf"/>
</dbReference>
<dbReference type="SUPFAM" id="SSF50630">
    <property type="entry name" value="Acid proteases"/>
    <property type="match status" value="1"/>
</dbReference>
<evidence type="ECO:0000313" key="2">
    <source>
        <dbReference type="EMBL" id="KAK4009461.1"/>
    </source>
</evidence>
<reference evidence="2 3" key="1">
    <citation type="journal article" date="2023" name="Nucleic Acids Res.">
        <title>The hologenome of Daphnia magna reveals possible DNA methylation and microbiome-mediated evolution of the host genome.</title>
        <authorList>
            <person name="Chaturvedi A."/>
            <person name="Li X."/>
            <person name="Dhandapani V."/>
            <person name="Marshall H."/>
            <person name="Kissane S."/>
            <person name="Cuenca-Cambronero M."/>
            <person name="Asole G."/>
            <person name="Calvet F."/>
            <person name="Ruiz-Romero M."/>
            <person name="Marangio P."/>
            <person name="Guigo R."/>
            <person name="Rago D."/>
            <person name="Mirbahai L."/>
            <person name="Eastwood N."/>
            <person name="Colbourne J.K."/>
            <person name="Zhou J."/>
            <person name="Mallon E."/>
            <person name="Orsini L."/>
        </authorList>
    </citation>
    <scope>NUCLEOTIDE SEQUENCE [LARGE SCALE GENOMIC DNA]</scope>
    <source>
        <strain evidence="2">LRV0_1</strain>
    </source>
</reference>
<evidence type="ECO:0000313" key="3">
    <source>
        <dbReference type="Proteomes" id="UP001234178"/>
    </source>
</evidence>
<keyword evidence="3" id="KW-1185">Reference proteome</keyword>
<feature type="compositionally biased region" description="Basic and acidic residues" evidence="1">
    <location>
        <begin position="1"/>
        <end position="29"/>
    </location>
</feature>
<feature type="region of interest" description="Disordered" evidence="1">
    <location>
        <begin position="1"/>
        <end position="51"/>
    </location>
</feature>
<dbReference type="Proteomes" id="UP001234178">
    <property type="component" value="Unassembled WGS sequence"/>
</dbReference>
<dbReference type="Gene3D" id="2.40.70.10">
    <property type="entry name" value="Acid Proteases"/>
    <property type="match status" value="1"/>
</dbReference>
<dbReference type="Pfam" id="PF13650">
    <property type="entry name" value="Asp_protease_2"/>
    <property type="match status" value="1"/>
</dbReference>
<protein>
    <recommendedName>
        <fullName evidence="4">Peptidase A2 domain-containing protein</fullName>
    </recommendedName>
</protein>
<dbReference type="EMBL" id="JAOYFB010000003">
    <property type="protein sequence ID" value="KAK4009461.1"/>
    <property type="molecule type" value="Genomic_DNA"/>
</dbReference>
<organism evidence="2 3">
    <name type="scientific">Daphnia magna</name>
    <dbReference type="NCBI Taxonomy" id="35525"/>
    <lineage>
        <taxon>Eukaryota</taxon>
        <taxon>Metazoa</taxon>
        <taxon>Ecdysozoa</taxon>
        <taxon>Arthropoda</taxon>
        <taxon>Crustacea</taxon>
        <taxon>Branchiopoda</taxon>
        <taxon>Diplostraca</taxon>
        <taxon>Cladocera</taxon>
        <taxon>Anomopoda</taxon>
        <taxon>Daphniidae</taxon>
        <taxon>Daphnia</taxon>
    </lineage>
</organism>
<comment type="caution">
    <text evidence="2">The sequence shown here is derived from an EMBL/GenBank/DDBJ whole genome shotgun (WGS) entry which is preliminary data.</text>
</comment>
<feature type="region of interest" description="Disordered" evidence="1">
    <location>
        <begin position="97"/>
        <end position="143"/>
    </location>
</feature>
<feature type="compositionally biased region" description="Basic and acidic residues" evidence="1">
    <location>
        <begin position="119"/>
        <end position="129"/>
    </location>
</feature>
<gene>
    <name evidence="2" type="ORF">OUZ56_018574</name>
</gene>
<evidence type="ECO:0008006" key="4">
    <source>
        <dbReference type="Google" id="ProtNLM"/>
    </source>
</evidence>
<sequence>MKKDIARSCQKEKKERTMKSKKPEGKEPKVACAVIGRDQTTGRTNGDRQPTEEIWIDGRPVDALVDTGAIISVILLSLASKLKLKIVPWEGPMVVTTDGQPMNPRGKRSTNSGTWRHPHGSEQLERNSEESESDGAEGTSIGHLVPIDQTSNLSLEVGEGRDAAVEVRGRLGKTWEPAAFDQCVASTLVAQDRNDLIELLIEFQDVFADSGVCLGQCTVLEYAIPTGGAAPIKQLPKRCAWRERELIKDESGYWQVPVSETDKLSSEHIPTVNGYSVAELKWTDCLVYMDDVVTRKSLAVLPKG</sequence>
<name>A0ABQ9Z9A7_9CRUS</name>